<dbReference type="PANTHER" id="PTHR43281">
    <property type="entry name" value="FARNESYL DIPHOSPHATE SYNTHASE"/>
    <property type="match status" value="1"/>
</dbReference>
<dbReference type="GO" id="GO:0005737">
    <property type="term" value="C:cytoplasm"/>
    <property type="evidence" value="ECO:0007669"/>
    <property type="project" value="UniProtKB-ARBA"/>
</dbReference>
<dbReference type="CDD" id="cd00685">
    <property type="entry name" value="Trans_IPPS_HT"/>
    <property type="match status" value="1"/>
</dbReference>
<evidence type="ECO:0000256" key="6">
    <source>
        <dbReference type="ARBA" id="ARBA00023229"/>
    </source>
</evidence>
<dbReference type="STRING" id="1122252.SAMN05660443_2799"/>
<protein>
    <submittedName>
        <fullName evidence="8">Farnesyl diphosphate synthase</fullName>
    </submittedName>
</protein>
<dbReference type="OrthoDB" id="9805316at2"/>
<dbReference type="GO" id="GO:0046872">
    <property type="term" value="F:metal ion binding"/>
    <property type="evidence" value="ECO:0007669"/>
    <property type="project" value="UniProtKB-KW"/>
</dbReference>
<dbReference type="SFLD" id="SFLDS00005">
    <property type="entry name" value="Isoprenoid_Synthase_Type_I"/>
    <property type="match status" value="1"/>
</dbReference>
<organism evidence="8 9">
    <name type="scientific">Marinospirillum celere</name>
    <dbReference type="NCBI Taxonomy" id="1122252"/>
    <lineage>
        <taxon>Bacteria</taxon>
        <taxon>Pseudomonadati</taxon>
        <taxon>Pseudomonadota</taxon>
        <taxon>Gammaproteobacteria</taxon>
        <taxon>Oceanospirillales</taxon>
        <taxon>Oceanospirillaceae</taxon>
        <taxon>Marinospirillum</taxon>
    </lineage>
</organism>
<dbReference type="RefSeq" id="WP_091964943.1">
    <property type="nucleotide sequence ID" value="NZ_FOLH01000007.1"/>
</dbReference>
<dbReference type="NCBIfam" id="NF007877">
    <property type="entry name" value="PRK10581.1"/>
    <property type="match status" value="1"/>
</dbReference>
<dbReference type="InterPro" id="IPR053378">
    <property type="entry name" value="Prenyl_diphosphate_synthase"/>
</dbReference>
<dbReference type="Pfam" id="PF00348">
    <property type="entry name" value="polyprenyl_synt"/>
    <property type="match status" value="1"/>
</dbReference>
<dbReference type="PROSITE" id="PS00444">
    <property type="entry name" value="POLYPRENYL_SYNTHASE_2"/>
    <property type="match status" value="1"/>
</dbReference>
<evidence type="ECO:0000256" key="1">
    <source>
        <dbReference type="ARBA" id="ARBA00001946"/>
    </source>
</evidence>
<evidence type="ECO:0000256" key="5">
    <source>
        <dbReference type="ARBA" id="ARBA00022842"/>
    </source>
</evidence>
<evidence type="ECO:0000256" key="7">
    <source>
        <dbReference type="RuleBase" id="RU004466"/>
    </source>
</evidence>
<proteinExistence type="inferred from homology"/>
<dbReference type="InterPro" id="IPR008949">
    <property type="entry name" value="Isoprenoid_synthase_dom_sf"/>
</dbReference>
<dbReference type="Proteomes" id="UP000199058">
    <property type="component" value="Unassembled WGS sequence"/>
</dbReference>
<accession>A0A1I1JMZ5</accession>
<gene>
    <name evidence="8" type="ORF">SAMN05660443_2799</name>
</gene>
<dbReference type="SFLD" id="SFLDG01017">
    <property type="entry name" value="Polyprenyl_Transferase_Like"/>
    <property type="match status" value="1"/>
</dbReference>
<keyword evidence="3 7" id="KW-0808">Transferase</keyword>
<dbReference type="GO" id="GO:0016114">
    <property type="term" value="P:terpenoid biosynthetic process"/>
    <property type="evidence" value="ECO:0007669"/>
    <property type="project" value="UniProtKB-ARBA"/>
</dbReference>
<dbReference type="SUPFAM" id="SSF48576">
    <property type="entry name" value="Terpenoid synthases"/>
    <property type="match status" value="1"/>
</dbReference>
<reference evidence="8 9" key="1">
    <citation type="submission" date="2016-10" db="EMBL/GenBank/DDBJ databases">
        <authorList>
            <person name="de Groot N.N."/>
        </authorList>
    </citation>
    <scope>NUCLEOTIDE SEQUENCE [LARGE SCALE GENOMIC DNA]</scope>
    <source>
        <strain evidence="8 9">DSM 18438</strain>
    </source>
</reference>
<dbReference type="InterPro" id="IPR000092">
    <property type="entry name" value="Polyprenyl_synt"/>
</dbReference>
<keyword evidence="9" id="KW-1185">Reference proteome</keyword>
<sequence>MQALNQLASQGRERVDSQLLKLLETHQGPEPQLQEALAYSLLNGGKRLRPLLVYATGRALGASWEACDAPAMAVELIHAYSLVHDDLPAMDDDDLRRGRPTCHKAFDEATAILVGDALQTLAFQVLATSDQPAALASIQTLAQASGAQGMVGGQMLDLQAEGQQLTLKQLERLHSHKTGALIRAAVRLGGLAGQADTAVLACLDAYADALGLAFQVQDDLLDVTGDTAKLGKNTGADVLHQKATYPGLLGLEAAEQKARDLVDLAKSSLASLPGDWTSLLQLADWCIQRDH</sequence>
<comment type="cofactor">
    <cofactor evidence="1">
        <name>Mg(2+)</name>
        <dbReference type="ChEBI" id="CHEBI:18420"/>
    </cofactor>
</comment>
<keyword evidence="5" id="KW-0460">Magnesium</keyword>
<comment type="similarity">
    <text evidence="2 7">Belongs to the FPP/GGPP synthase family.</text>
</comment>
<evidence type="ECO:0000256" key="3">
    <source>
        <dbReference type="ARBA" id="ARBA00022679"/>
    </source>
</evidence>
<dbReference type="AlphaFoldDB" id="A0A1I1JMZ5"/>
<dbReference type="PROSITE" id="PS00723">
    <property type="entry name" value="POLYPRENYL_SYNTHASE_1"/>
    <property type="match status" value="1"/>
</dbReference>
<dbReference type="InterPro" id="IPR033749">
    <property type="entry name" value="Polyprenyl_synt_CS"/>
</dbReference>
<keyword evidence="6" id="KW-0414">Isoprene biosynthesis</keyword>
<dbReference type="GO" id="GO:0008654">
    <property type="term" value="P:phospholipid biosynthetic process"/>
    <property type="evidence" value="ECO:0007669"/>
    <property type="project" value="UniProtKB-ARBA"/>
</dbReference>
<evidence type="ECO:0000256" key="2">
    <source>
        <dbReference type="ARBA" id="ARBA00006706"/>
    </source>
</evidence>
<dbReference type="FunFam" id="1.10.600.10:FF:000001">
    <property type="entry name" value="Geranylgeranyl diphosphate synthase"/>
    <property type="match status" value="1"/>
</dbReference>
<dbReference type="Gene3D" id="1.10.600.10">
    <property type="entry name" value="Farnesyl Diphosphate Synthase"/>
    <property type="match status" value="1"/>
</dbReference>
<dbReference type="NCBIfam" id="NF045485">
    <property type="entry name" value="FPPsyn"/>
    <property type="match status" value="1"/>
</dbReference>
<name>A0A1I1JMZ5_9GAMM</name>
<evidence type="ECO:0000256" key="4">
    <source>
        <dbReference type="ARBA" id="ARBA00022723"/>
    </source>
</evidence>
<keyword evidence="4" id="KW-0479">Metal-binding</keyword>
<evidence type="ECO:0000313" key="8">
    <source>
        <dbReference type="EMBL" id="SFC47938.1"/>
    </source>
</evidence>
<dbReference type="GO" id="GO:0004659">
    <property type="term" value="F:prenyltransferase activity"/>
    <property type="evidence" value="ECO:0007669"/>
    <property type="project" value="InterPro"/>
</dbReference>
<evidence type="ECO:0000313" key="9">
    <source>
        <dbReference type="Proteomes" id="UP000199058"/>
    </source>
</evidence>
<dbReference type="PANTHER" id="PTHR43281:SF1">
    <property type="entry name" value="FARNESYL DIPHOSPHATE SYNTHASE"/>
    <property type="match status" value="1"/>
</dbReference>
<dbReference type="EMBL" id="FOLH01000007">
    <property type="protein sequence ID" value="SFC47938.1"/>
    <property type="molecule type" value="Genomic_DNA"/>
</dbReference>